<evidence type="ECO:0000313" key="1">
    <source>
        <dbReference type="EMBL" id="ERK47608.1"/>
    </source>
</evidence>
<comment type="caution">
    <text evidence="1">The sequence shown here is derived from an EMBL/GenBank/DDBJ whole genome shotgun (WGS) entry which is preliminary data.</text>
</comment>
<protein>
    <submittedName>
        <fullName evidence="1">Uncharacterized protein</fullName>
    </submittedName>
</protein>
<dbReference type="Proteomes" id="UP000016608">
    <property type="component" value="Unassembled WGS sequence"/>
</dbReference>
<gene>
    <name evidence="1" type="ORF">HMPREF0373_01266</name>
</gene>
<dbReference type="HOGENOM" id="CLU_2046160_0_0_9"/>
<accession>U2R1U9</accession>
<dbReference type="AlphaFoldDB" id="U2R1U9"/>
<organism evidence="1 2">
    <name type="scientific">Eubacterium ramulus ATCC 29099</name>
    <dbReference type="NCBI Taxonomy" id="1256908"/>
    <lineage>
        <taxon>Bacteria</taxon>
        <taxon>Bacillati</taxon>
        <taxon>Bacillota</taxon>
        <taxon>Clostridia</taxon>
        <taxon>Eubacteriales</taxon>
        <taxon>Eubacteriaceae</taxon>
        <taxon>Eubacterium</taxon>
    </lineage>
</organism>
<keyword evidence="2" id="KW-1185">Reference proteome</keyword>
<dbReference type="PATRIC" id="fig|1256908.3.peg.1169"/>
<evidence type="ECO:0000313" key="2">
    <source>
        <dbReference type="Proteomes" id="UP000016608"/>
    </source>
</evidence>
<sequence>MESAYIRSISYHILFTRIFTDRQQPMSQEQGFLPAVIKGKIKEKGEHDMLFISALELVQMCQKHGILIGTDCVIHFCDEQGTWHEMTHAGMAMELMQNAEETRKLLRELSKAGITFYLKG</sequence>
<name>U2R1U9_EUBRA</name>
<proteinExistence type="predicted"/>
<dbReference type="EMBL" id="AWVJ01000084">
    <property type="protein sequence ID" value="ERK47608.1"/>
    <property type="molecule type" value="Genomic_DNA"/>
</dbReference>
<reference evidence="1 2" key="1">
    <citation type="submission" date="2013-06" db="EMBL/GenBank/DDBJ databases">
        <authorList>
            <person name="Weinstock G."/>
            <person name="Sodergren E."/>
            <person name="Lobos E.A."/>
            <person name="Fulton L."/>
            <person name="Fulton R."/>
            <person name="Courtney L."/>
            <person name="Fronick C."/>
            <person name="O'Laughlin M."/>
            <person name="Godfrey J."/>
            <person name="Wilson R.M."/>
            <person name="Miner T."/>
            <person name="Farmer C."/>
            <person name="Delehaunty K."/>
            <person name="Cordes M."/>
            <person name="Minx P."/>
            <person name="Tomlinson C."/>
            <person name="Chen J."/>
            <person name="Wollam A."/>
            <person name="Pepin K.H."/>
            <person name="Bhonagiri V."/>
            <person name="Zhang X."/>
            <person name="Warren W."/>
            <person name="Mitreva M."/>
            <person name="Mardis E.R."/>
            <person name="Wilson R.K."/>
        </authorList>
    </citation>
    <scope>NUCLEOTIDE SEQUENCE [LARGE SCALE GENOMIC DNA]</scope>
    <source>
        <strain evidence="1 2">ATCC 29099</strain>
    </source>
</reference>